<proteinExistence type="predicted"/>
<reference evidence="3 4" key="1">
    <citation type="submission" date="2024-02" db="EMBL/GenBank/DDBJ databases">
        <title>De novo assembly and annotation of 12 fungi associated with fruit tree decline syndrome in Ontario, Canada.</title>
        <authorList>
            <person name="Sulman M."/>
            <person name="Ellouze W."/>
            <person name="Ilyukhin E."/>
        </authorList>
    </citation>
    <scope>NUCLEOTIDE SEQUENCE [LARGE SCALE GENOMIC DNA]</scope>
    <source>
        <strain evidence="3 4">M11/M66-122</strain>
    </source>
</reference>
<comment type="caution">
    <text evidence="3">The sequence shown here is derived from an EMBL/GenBank/DDBJ whole genome shotgun (WGS) entry which is preliminary data.</text>
</comment>
<protein>
    <recommendedName>
        <fullName evidence="2">Aminotransferase class V domain-containing protein</fullName>
    </recommendedName>
</protein>
<organism evidence="3 4">
    <name type="scientific">Diatrype stigma</name>
    <dbReference type="NCBI Taxonomy" id="117547"/>
    <lineage>
        <taxon>Eukaryota</taxon>
        <taxon>Fungi</taxon>
        <taxon>Dikarya</taxon>
        <taxon>Ascomycota</taxon>
        <taxon>Pezizomycotina</taxon>
        <taxon>Sordariomycetes</taxon>
        <taxon>Xylariomycetidae</taxon>
        <taxon>Xylariales</taxon>
        <taxon>Diatrypaceae</taxon>
        <taxon>Diatrype</taxon>
    </lineage>
</organism>
<dbReference type="EMBL" id="JAKJXP020000027">
    <property type="protein sequence ID" value="KAK7753610.1"/>
    <property type="molecule type" value="Genomic_DNA"/>
</dbReference>
<dbReference type="Proteomes" id="UP001320420">
    <property type="component" value="Unassembled WGS sequence"/>
</dbReference>
<evidence type="ECO:0000256" key="1">
    <source>
        <dbReference type="ARBA" id="ARBA00022898"/>
    </source>
</evidence>
<keyword evidence="1" id="KW-0663">Pyridoxal phosphate</keyword>
<keyword evidence="4" id="KW-1185">Reference proteome</keyword>
<evidence type="ECO:0000259" key="2">
    <source>
        <dbReference type="Pfam" id="PF00266"/>
    </source>
</evidence>
<gene>
    <name evidence="3" type="ORF">SLS62_004468</name>
</gene>
<dbReference type="Gene3D" id="3.40.640.10">
    <property type="entry name" value="Type I PLP-dependent aspartate aminotransferase-like (Major domain)"/>
    <property type="match status" value="1"/>
</dbReference>
<feature type="domain" description="Aminotransferase class V" evidence="2">
    <location>
        <begin position="83"/>
        <end position="241"/>
    </location>
</feature>
<dbReference type="AlphaFoldDB" id="A0AAN9UWM5"/>
<dbReference type="Pfam" id="PF00266">
    <property type="entry name" value="Aminotran_5"/>
    <property type="match status" value="1"/>
</dbReference>
<dbReference type="InterPro" id="IPR015421">
    <property type="entry name" value="PyrdxlP-dep_Trfase_major"/>
</dbReference>
<dbReference type="SUPFAM" id="SSF53383">
    <property type="entry name" value="PLP-dependent transferases"/>
    <property type="match status" value="1"/>
</dbReference>
<dbReference type="PANTHER" id="PTHR43092:SF2">
    <property type="entry name" value="HERCYNYLCYSTEINE SULFOXIDE LYASE"/>
    <property type="match status" value="1"/>
</dbReference>
<name>A0AAN9UWM5_9PEZI</name>
<dbReference type="InterPro" id="IPR000192">
    <property type="entry name" value="Aminotrans_V_dom"/>
</dbReference>
<evidence type="ECO:0000313" key="4">
    <source>
        <dbReference type="Proteomes" id="UP001320420"/>
    </source>
</evidence>
<sequence>MRVPAEAESSDSPDCEEIYLSQKAVSRFGRELREAHFNFAPSYTPLNHGSFGSFPSSVRDHQRGLQDAIESRPDTFIRFTYPKLLQQARTAISPLLGAAVDEVVFLPNVTTAINVILRNLSYQEGDVILYFSTIYPSCLKTIQSLEETTPVASHCIELTYPVEDCAIIDKFRAAIDQFSQPKSSRVKLALFDTVLTFPGVRFPWESLVRVCREQGVLSCIDGAHGIGHIDLTYLAREGPDFFGFLPEDQRRRLSTKEYFVQLFNKIATTDTTPYLCIVEALKFRNEICGGESQVRDYCIHLARDGGDRMAAMLGTNVLENLTRTLRNCCFANVRLPLEIEQGTVPPWSPSQVEKNMGKVPVEEANAVADWITKKSVEEFDTFIATRYYAGAFWVRISSQIYLQREDFEWAAAVLLELCGRVKAGCWKEDGDTQGPDMRP</sequence>
<dbReference type="PANTHER" id="PTHR43092">
    <property type="entry name" value="L-CYSTEINE DESULFHYDRASE"/>
    <property type="match status" value="1"/>
</dbReference>
<dbReference type="InterPro" id="IPR015424">
    <property type="entry name" value="PyrdxlP-dep_Trfase"/>
</dbReference>
<accession>A0AAN9UWM5</accession>
<evidence type="ECO:0000313" key="3">
    <source>
        <dbReference type="EMBL" id="KAK7753610.1"/>
    </source>
</evidence>